<protein>
    <submittedName>
        <fullName evidence="2">Uncharacterized protein</fullName>
    </submittedName>
</protein>
<name>A0A8X6I0M0_TRICU</name>
<proteinExistence type="predicted"/>
<dbReference type="AlphaFoldDB" id="A0A8X6I0M0"/>
<accession>A0A8X6I0M0</accession>
<evidence type="ECO:0000313" key="2">
    <source>
        <dbReference type="EMBL" id="GFR33118.1"/>
    </source>
</evidence>
<keyword evidence="3" id="KW-1185">Reference proteome</keyword>
<gene>
    <name evidence="2" type="ORF">TNCT_19611</name>
</gene>
<evidence type="ECO:0000313" key="3">
    <source>
        <dbReference type="Proteomes" id="UP000887116"/>
    </source>
</evidence>
<dbReference type="Proteomes" id="UP000887116">
    <property type="component" value="Unassembled WGS sequence"/>
</dbReference>
<reference evidence="2" key="1">
    <citation type="submission" date="2020-07" db="EMBL/GenBank/DDBJ databases">
        <title>Multicomponent nature underlies the extraordinary mechanical properties of spider dragline silk.</title>
        <authorList>
            <person name="Kono N."/>
            <person name="Nakamura H."/>
            <person name="Mori M."/>
            <person name="Yoshida Y."/>
            <person name="Ohtoshi R."/>
            <person name="Malay A.D."/>
            <person name="Moran D.A.P."/>
            <person name="Tomita M."/>
            <person name="Numata K."/>
            <person name="Arakawa K."/>
        </authorList>
    </citation>
    <scope>NUCLEOTIDE SEQUENCE</scope>
</reference>
<dbReference type="EMBL" id="BMAO01009762">
    <property type="protein sequence ID" value="GFR33118.1"/>
    <property type="molecule type" value="Genomic_DNA"/>
</dbReference>
<evidence type="ECO:0000256" key="1">
    <source>
        <dbReference type="SAM" id="MobiDB-lite"/>
    </source>
</evidence>
<sequence>MLTEMMWLLRAIGRGGYNKTYIRVNQAYGKSRRTRTREGDDNRIPGQRQHHQCQDSHFIVPCLEGLALRSVKHLATSKSSLFINITWSFIDM</sequence>
<comment type="caution">
    <text evidence="2">The sequence shown here is derived from an EMBL/GenBank/DDBJ whole genome shotgun (WGS) entry which is preliminary data.</text>
</comment>
<feature type="region of interest" description="Disordered" evidence="1">
    <location>
        <begin position="31"/>
        <end position="50"/>
    </location>
</feature>
<organism evidence="2 3">
    <name type="scientific">Trichonephila clavata</name>
    <name type="common">Joro spider</name>
    <name type="synonym">Nephila clavata</name>
    <dbReference type="NCBI Taxonomy" id="2740835"/>
    <lineage>
        <taxon>Eukaryota</taxon>
        <taxon>Metazoa</taxon>
        <taxon>Ecdysozoa</taxon>
        <taxon>Arthropoda</taxon>
        <taxon>Chelicerata</taxon>
        <taxon>Arachnida</taxon>
        <taxon>Araneae</taxon>
        <taxon>Araneomorphae</taxon>
        <taxon>Entelegynae</taxon>
        <taxon>Araneoidea</taxon>
        <taxon>Nephilidae</taxon>
        <taxon>Trichonephila</taxon>
    </lineage>
</organism>